<evidence type="ECO:0000313" key="2">
    <source>
        <dbReference type="Proteomes" id="UP000245370"/>
    </source>
</evidence>
<protein>
    <recommendedName>
        <fullName evidence="3">DUF4292 domain-containing protein</fullName>
    </recommendedName>
</protein>
<organism evidence="1 2">
    <name type="scientific">Brumimicrobium oceani</name>
    <dbReference type="NCBI Taxonomy" id="2100725"/>
    <lineage>
        <taxon>Bacteria</taxon>
        <taxon>Pseudomonadati</taxon>
        <taxon>Bacteroidota</taxon>
        <taxon>Flavobacteriia</taxon>
        <taxon>Flavobacteriales</taxon>
        <taxon>Crocinitomicaceae</taxon>
        <taxon>Brumimicrobium</taxon>
    </lineage>
</organism>
<reference evidence="1 2" key="2">
    <citation type="submission" date="2018-05" db="EMBL/GenBank/DDBJ databases">
        <authorList>
            <person name="Lanie J.A."/>
            <person name="Ng W.-L."/>
            <person name="Kazmierczak K.M."/>
            <person name="Andrzejewski T.M."/>
            <person name="Davidsen T.M."/>
            <person name="Wayne K.J."/>
            <person name="Tettelin H."/>
            <person name="Glass J.I."/>
            <person name="Rusch D."/>
            <person name="Podicherti R."/>
            <person name="Tsui H.-C.T."/>
            <person name="Winkler M.E."/>
        </authorList>
    </citation>
    <scope>NUCLEOTIDE SEQUENCE [LARGE SCALE GENOMIC DNA]</scope>
    <source>
        <strain evidence="1 2">C305</strain>
    </source>
</reference>
<keyword evidence="2" id="KW-1185">Reference proteome</keyword>
<dbReference type="Proteomes" id="UP000245370">
    <property type="component" value="Unassembled WGS sequence"/>
</dbReference>
<dbReference type="PROSITE" id="PS51257">
    <property type="entry name" value="PROKAR_LIPOPROTEIN"/>
    <property type="match status" value="1"/>
</dbReference>
<sequence>MLQNITKYIFSVLLFSSLVACGSKRNMDLENTDKLPKVKEEILINRLDSLSKQRADHFYTKLSSKYSDSKYNVSFKTSIRMRADSAFHALITFARIPIYNVMVTPDTLTMVDKRNNCFMIENMEYLKTTFGVDFKHKNIEELVLGLPIAWDKDTEYQQIKDPYNYVVSSLSKRRIRRQDSEEEVIIRYFLSEDTESLKKVIIDSPKDTTTITVNYYGREMVSGFSIPLEGNINVETPRDTLFVDFQYNKTSVNDPRVLYLSIPNKYEKCE</sequence>
<evidence type="ECO:0000313" key="1">
    <source>
        <dbReference type="EMBL" id="PWH85333.1"/>
    </source>
</evidence>
<dbReference type="InterPro" id="IPR025634">
    <property type="entry name" value="DUF4292"/>
</dbReference>
<dbReference type="EMBL" id="QFRJ01000007">
    <property type="protein sequence ID" value="PWH85333.1"/>
    <property type="molecule type" value="Genomic_DNA"/>
</dbReference>
<dbReference type="AlphaFoldDB" id="A0A2U2XC44"/>
<dbReference type="Pfam" id="PF14125">
    <property type="entry name" value="DUF4292"/>
    <property type="match status" value="1"/>
</dbReference>
<evidence type="ECO:0008006" key="3">
    <source>
        <dbReference type="Google" id="ProtNLM"/>
    </source>
</evidence>
<gene>
    <name evidence="1" type="ORF">DIT68_10375</name>
</gene>
<accession>A0A2U2XC44</accession>
<name>A0A2U2XC44_9FLAO</name>
<reference evidence="1 2" key="1">
    <citation type="submission" date="2018-05" db="EMBL/GenBank/DDBJ databases">
        <title>Brumimicrobium oceani sp. nov., isolated from coastal sediment.</title>
        <authorList>
            <person name="Kou Y."/>
        </authorList>
    </citation>
    <scope>NUCLEOTIDE SEQUENCE [LARGE SCALE GENOMIC DNA]</scope>
    <source>
        <strain evidence="1 2">C305</strain>
    </source>
</reference>
<proteinExistence type="predicted"/>
<comment type="caution">
    <text evidence="1">The sequence shown here is derived from an EMBL/GenBank/DDBJ whole genome shotgun (WGS) entry which is preliminary data.</text>
</comment>